<dbReference type="EMBL" id="JAGZGG010000020">
    <property type="protein sequence ID" value="MBS5332629.1"/>
    <property type="molecule type" value="Genomic_DNA"/>
</dbReference>
<evidence type="ECO:0000313" key="2">
    <source>
        <dbReference type="Proteomes" id="UP000759273"/>
    </source>
</evidence>
<evidence type="ECO:0000313" key="1">
    <source>
        <dbReference type="EMBL" id="MBS5332629.1"/>
    </source>
</evidence>
<dbReference type="Pfam" id="PF19605">
    <property type="entry name" value="DUF6110"/>
    <property type="match status" value="1"/>
</dbReference>
<comment type="caution">
    <text evidence="1">The sequence shown here is derived from an EMBL/GenBank/DDBJ whole genome shotgun (WGS) entry which is preliminary data.</text>
</comment>
<name>A0A943HI32_9FIRM</name>
<gene>
    <name evidence="1" type="ORF">KHY36_08895</name>
</gene>
<accession>A0A943HI32</accession>
<protein>
    <recommendedName>
        <fullName evidence="3">DUF1490 domain-containing protein</fullName>
    </recommendedName>
</protein>
<reference evidence="1" key="1">
    <citation type="submission" date="2021-02" db="EMBL/GenBank/DDBJ databases">
        <title>Infant gut strain persistence is associated with maternal origin, phylogeny, and functional potential including surface adhesion and iron acquisition.</title>
        <authorList>
            <person name="Lou Y.C."/>
        </authorList>
    </citation>
    <scope>NUCLEOTIDE SEQUENCE</scope>
    <source>
        <strain evidence="1">L3_101_000M1_dasL3_101_000M1_concoct_87</strain>
    </source>
</reference>
<dbReference type="Proteomes" id="UP000759273">
    <property type="component" value="Unassembled WGS sequence"/>
</dbReference>
<evidence type="ECO:0008006" key="3">
    <source>
        <dbReference type="Google" id="ProtNLM"/>
    </source>
</evidence>
<proteinExistence type="predicted"/>
<dbReference type="AlphaFoldDB" id="A0A943HI32"/>
<dbReference type="InterPro" id="IPR046092">
    <property type="entry name" value="DUF6110"/>
</dbReference>
<organism evidence="1 2">
    <name type="scientific">Subdoligranulum variabile</name>
    <dbReference type="NCBI Taxonomy" id="214851"/>
    <lineage>
        <taxon>Bacteria</taxon>
        <taxon>Bacillati</taxon>
        <taxon>Bacillota</taxon>
        <taxon>Clostridia</taxon>
        <taxon>Eubacteriales</taxon>
        <taxon>Oscillospiraceae</taxon>
        <taxon>Subdoligranulum</taxon>
    </lineage>
</organism>
<sequence>MNWVKIGLFAGGALFGSAGIELLTSKDAKKLYTQCTAAVLRMKDQVMKTATSLQENCGDILADAKEINEQRAAEDDAVVEDAE</sequence>